<dbReference type="Gramene" id="GBG89843">
    <property type="protein sequence ID" value="GBG89843"/>
    <property type="gene ID" value="CBR_g49693"/>
</dbReference>
<feature type="compositionally biased region" description="Gly residues" evidence="1">
    <location>
        <begin position="443"/>
        <end position="453"/>
    </location>
</feature>
<dbReference type="EMBL" id="BFEA01000765">
    <property type="protein sequence ID" value="GBG89843.1"/>
    <property type="molecule type" value="Genomic_DNA"/>
</dbReference>
<evidence type="ECO:0000313" key="2">
    <source>
        <dbReference type="EMBL" id="GBG89843.1"/>
    </source>
</evidence>
<accession>A0A388M5U1</accession>
<gene>
    <name evidence="2" type="ORF">CBR_g49693</name>
</gene>
<keyword evidence="3" id="KW-1185">Reference proteome</keyword>
<evidence type="ECO:0000256" key="1">
    <source>
        <dbReference type="SAM" id="MobiDB-lite"/>
    </source>
</evidence>
<reference evidence="2 3" key="1">
    <citation type="journal article" date="2018" name="Cell">
        <title>The Chara Genome: Secondary Complexity and Implications for Plant Terrestrialization.</title>
        <authorList>
            <person name="Nishiyama T."/>
            <person name="Sakayama H."/>
            <person name="Vries J.D."/>
            <person name="Buschmann H."/>
            <person name="Saint-Marcoux D."/>
            <person name="Ullrich K.K."/>
            <person name="Haas F.B."/>
            <person name="Vanderstraeten L."/>
            <person name="Becker D."/>
            <person name="Lang D."/>
            <person name="Vosolsobe S."/>
            <person name="Rombauts S."/>
            <person name="Wilhelmsson P.K.I."/>
            <person name="Janitza P."/>
            <person name="Kern R."/>
            <person name="Heyl A."/>
            <person name="Rumpler F."/>
            <person name="Villalobos L.I.A.C."/>
            <person name="Clay J.M."/>
            <person name="Skokan R."/>
            <person name="Toyoda A."/>
            <person name="Suzuki Y."/>
            <person name="Kagoshima H."/>
            <person name="Schijlen E."/>
            <person name="Tajeshwar N."/>
            <person name="Catarino B."/>
            <person name="Hetherington A.J."/>
            <person name="Saltykova A."/>
            <person name="Bonnot C."/>
            <person name="Breuninger H."/>
            <person name="Symeonidi A."/>
            <person name="Radhakrishnan G.V."/>
            <person name="Van Nieuwerburgh F."/>
            <person name="Deforce D."/>
            <person name="Chang C."/>
            <person name="Karol K.G."/>
            <person name="Hedrich R."/>
            <person name="Ulvskov P."/>
            <person name="Glockner G."/>
            <person name="Delwiche C.F."/>
            <person name="Petrasek J."/>
            <person name="Van de Peer Y."/>
            <person name="Friml J."/>
            <person name="Beilby M."/>
            <person name="Dolan L."/>
            <person name="Kohara Y."/>
            <person name="Sugano S."/>
            <person name="Fujiyama A."/>
            <person name="Delaux P.-M."/>
            <person name="Quint M."/>
            <person name="TheiBen G."/>
            <person name="Hagemann M."/>
            <person name="Harholt J."/>
            <person name="Dunand C."/>
            <person name="Zachgo S."/>
            <person name="Langdale J."/>
            <person name="Maumus F."/>
            <person name="Straeten D.V.D."/>
            <person name="Gould S.B."/>
            <person name="Rensing S.A."/>
        </authorList>
    </citation>
    <scope>NUCLEOTIDE SEQUENCE [LARGE SCALE GENOMIC DNA]</scope>
    <source>
        <strain evidence="2 3">S276</strain>
    </source>
</reference>
<feature type="compositionally biased region" description="Acidic residues" evidence="1">
    <location>
        <begin position="294"/>
        <end position="303"/>
    </location>
</feature>
<dbReference type="Proteomes" id="UP000265515">
    <property type="component" value="Unassembled WGS sequence"/>
</dbReference>
<feature type="compositionally biased region" description="Basic and acidic residues" evidence="1">
    <location>
        <begin position="767"/>
        <end position="777"/>
    </location>
</feature>
<feature type="region of interest" description="Disordered" evidence="1">
    <location>
        <begin position="817"/>
        <end position="847"/>
    </location>
</feature>
<feature type="compositionally biased region" description="Polar residues" evidence="1">
    <location>
        <begin position="233"/>
        <end position="247"/>
    </location>
</feature>
<evidence type="ECO:0000313" key="3">
    <source>
        <dbReference type="Proteomes" id="UP000265515"/>
    </source>
</evidence>
<name>A0A388M5U1_CHABU</name>
<comment type="caution">
    <text evidence="2">The sequence shown here is derived from an EMBL/GenBank/DDBJ whole genome shotgun (WGS) entry which is preliminary data.</text>
</comment>
<dbReference type="AlphaFoldDB" id="A0A388M5U1"/>
<protein>
    <recommendedName>
        <fullName evidence="4">HAT C-terminal dimerisation domain-containing protein</fullName>
    </recommendedName>
</protein>
<feature type="compositionally biased region" description="Acidic residues" evidence="1">
    <location>
        <begin position="186"/>
        <end position="209"/>
    </location>
</feature>
<feature type="region of interest" description="Disordered" evidence="1">
    <location>
        <begin position="186"/>
        <end position="509"/>
    </location>
</feature>
<dbReference type="SUPFAM" id="SSF53098">
    <property type="entry name" value="Ribonuclease H-like"/>
    <property type="match status" value="1"/>
</dbReference>
<feature type="region of interest" description="Disordered" evidence="1">
    <location>
        <begin position="767"/>
        <end position="793"/>
    </location>
</feature>
<feature type="compositionally biased region" description="Basic and acidic residues" evidence="1">
    <location>
        <begin position="583"/>
        <end position="604"/>
    </location>
</feature>
<dbReference type="InterPro" id="IPR012337">
    <property type="entry name" value="RNaseH-like_sf"/>
</dbReference>
<proteinExistence type="predicted"/>
<feature type="compositionally biased region" description="Acidic residues" evidence="1">
    <location>
        <begin position="778"/>
        <end position="789"/>
    </location>
</feature>
<feature type="compositionally biased region" description="Basic and acidic residues" evidence="1">
    <location>
        <begin position="324"/>
        <end position="352"/>
    </location>
</feature>
<organism evidence="2 3">
    <name type="scientific">Chara braunii</name>
    <name type="common">Braun's stonewort</name>
    <dbReference type="NCBI Taxonomy" id="69332"/>
    <lineage>
        <taxon>Eukaryota</taxon>
        <taxon>Viridiplantae</taxon>
        <taxon>Streptophyta</taxon>
        <taxon>Charophyceae</taxon>
        <taxon>Charales</taxon>
        <taxon>Characeae</taxon>
        <taxon>Chara</taxon>
    </lineage>
</organism>
<feature type="compositionally biased region" description="Basic and acidic residues" evidence="1">
    <location>
        <begin position="375"/>
        <end position="396"/>
    </location>
</feature>
<evidence type="ECO:0008006" key="4">
    <source>
        <dbReference type="Google" id="ProtNLM"/>
    </source>
</evidence>
<feature type="compositionally biased region" description="Acidic residues" evidence="1">
    <location>
        <begin position="479"/>
        <end position="504"/>
    </location>
</feature>
<feature type="region of interest" description="Disordered" evidence="1">
    <location>
        <begin position="721"/>
        <end position="744"/>
    </location>
</feature>
<sequence length="847" mass="90218">MRAFHSRRGDWGDRDLSNAEAADCRGDSETERCAAWWFEHGRAHPELRTIAIRVMHLWTSASPAERNWVEHERVSTARRCKLVFAKLAQLVEIATNLKLASCARQGGGYVLPWVMGTGRGGMAAEEEDEEGDVEPEVWGARPDGSVLEQEIQRQIVAFRDSRPSRAHLVRDVFGSRATELRLWPEGGDDVDAAAAGDDIDDDWTDDDDTPLSCDPTAERVYFTYGGGRDGMDSHTSVITGGVPSTVQASGSSRAGSGLGGRSHAEVRMDDSGEQQPRGGLRHTGRRWEVRSDIEAEGEAEEEEVPLRDRRFSPSHHPISAQLEALRRSERLASAAGRDRTHDSEDRGGERTPSDAGIRPRSPSRSLPQWEGRFAYLDEQRRQEGLGDRRGGSRDVGDLVVPKEAVQGEFDYEGQDVAAGGGSGGGRRNDEETAGVPEGQDVVMGGGSPSGGRGNSETAGDEGQGAAVCGRGEGGPGGDDGPDGDDDGGDDGPDDDDDDDHGPEDDPYRLALLLRDPTVPPLHPADTTHTFFDADALAHALTDDHFAHVSRKTGMERAPGRVYLPPPFAVQSPHWSGWSLSGVRGRESGAGEVGSGRRSDDDRDSAGSMPPPPARTSKARVDTGDRTVAPGVAHSDGSPPPVQGGVGGGWSIVHRVGDRLRADHDVERGIFTGRTPVQTQGAEDGSGRSSLQMAGRMLGLSRAETRRTLVLKAAGISTERLRGEQFTSSEEGLPMRPGTRRQHGLSEVEARLAAGVAAGHAALDAIQRERERGIAAHAEEDEDADTESEPIETAACRHRAQVAAAAAAAHAAYVSRARGTGAGGRGGRRGGPHGRTSSGRGRARSGGR</sequence>
<feature type="region of interest" description="Disordered" evidence="1">
    <location>
        <begin position="579"/>
        <end position="648"/>
    </location>
</feature>